<protein>
    <recommendedName>
        <fullName evidence="1">DUF2666 domain-containing protein</fullName>
    </recommendedName>
</protein>
<evidence type="ECO:0000313" key="2">
    <source>
        <dbReference type="EMBL" id="KYC52604.1"/>
    </source>
</evidence>
<reference evidence="2 3" key="1">
    <citation type="journal article" date="2016" name="ISME J.">
        <title>Chasing the elusive Euryarchaeota class WSA2: genomes reveal a uniquely fastidious methyl-reducing methanogen.</title>
        <authorList>
            <person name="Nobu M.K."/>
            <person name="Narihiro T."/>
            <person name="Kuroda K."/>
            <person name="Mei R."/>
            <person name="Liu W.T."/>
        </authorList>
    </citation>
    <scope>NUCLEOTIDE SEQUENCE [LARGE SCALE GENOMIC DNA]</scope>
    <source>
        <strain evidence="2">U1lsi0528_Bin089</strain>
    </source>
</reference>
<sequence length="284" mass="32539">MPLPEKVEFISNYKGWKCYKGFETLNGKNKLDIARLLLSIRESFNEKIYEYLGQEFRLDFIKGIVDSILKDEKTISGALYKVKSPSTTKKLAEIADIKEAKDIAKGMLTEMVLEKLGIERLTPSVLDNYLGQKPIEDKGNEVVKDKEMVHFLGNYSGWKCVKRMEVEDLTEDLDIAMLLLSIRESFNNKIYDYLSDMFDMKSLDEIVSDILPNKSRFKEDDIATTLSKLNGQEIMTRFEKISTDPKAKEILKRIAAEKTLAGLKLPLLNSKSVEKYIEKKALIV</sequence>
<evidence type="ECO:0000259" key="1">
    <source>
        <dbReference type="Pfam" id="PF10869"/>
    </source>
</evidence>
<comment type="caution">
    <text evidence="2">The sequence shown here is derived from an EMBL/GenBank/DDBJ whole genome shotgun (WGS) entry which is preliminary data.</text>
</comment>
<gene>
    <name evidence="2" type="ORF">AMQ74_00671</name>
</gene>
<dbReference type="Pfam" id="PF10869">
    <property type="entry name" value="DUF2666"/>
    <property type="match status" value="2"/>
</dbReference>
<feature type="domain" description="DUF2666" evidence="1">
    <location>
        <begin position="147"/>
        <end position="279"/>
    </location>
</feature>
<evidence type="ECO:0000313" key="3">
    <source>
        <dbReference type="Proteomes" id="UP000075578"/>
    </source>
</evidence>
<organism evidence="2 3">
    <name type="scientific">Candidatus Methanofastidiosum methylothiophilum</name>
    <dbReference type="NCBI Taxonomy" id="1705564"/>
    <lineage>
        <taxon>Archaea</taxon>
        <taxon>Methanobacteriati</taxon>
        <taxon>Methanobacteriota</taxon>
        <taxon>Stenosarchaea group</taxon>
        <taxon>Candidatus Methanofastidiosia</taxon>
        <taxon>Candidatus Methanofastidiosales</taxon>
        <taxon>Candidatus Methanofastidiosaceae</taxon>
        <taxon>Candidatus Methanofastidiosum</taxon>
    </lineage>
</organism>
<proteinExistence type="predicted"/>
<dbReference type="AlphaFoldDB" id="A0A150J6L5"/>
<accession>A0A150J6L5</accession>
<dbReference type="EMBL" id="LNGD01000027">
    <property type="protein sequence ID" value="KYC52604.1"/>
    <property type="molecule type" value="Genomic_DNA"/>
</dbReference>
<dbReference type="Proteomes" id="UP000075578">
    <property type="component" value="Unassembled WGS sequence"/>
</dbReference>
<dbReference type="InterPro" id="IPR022620">
    <property type="entry name" value="DUF2666"/>
</dbReference>
<feature type="domain" description="DUF2666" evidence="1">
    <location>
        <begin position="5"/>
        <end position="130"/>
    </location>
</feature>
<name>A0A150J6L5_9EURY</name>